<evidence type="ECO:0000256" key="3">
    <source>
        <dbReference type="ARBA" id="ARBA00022695"/>
    </source>
</evidence>
<dbReference type="SUPFAM" id="SSF47781">
    <property type="entry name" value="RuvA domain 2-like"/>
    <property type="match status" value="1"/>
</dbReference>
<accession>A0A523THS2</accession>
<evidence type="ECO:0000313" key="11">
    <source>
        <dbReference type="EMBL" id="TET29856.1"/>
    </source>
</evidence>
<keyword evidence="2" id="KW-0808">Transferase</keyword>
<dbReference type="GO" id="GO:0006281">
    <property type="term" value="P:DNA repair"/>
    <property type="evidence" value="ECO:0007669"/>
    <property type="project" value="UniProtKB-KW"/>
</dbReference>
<dbReference type="GO" id="GO:0106408">
    <property type="term" value="F:diadenylate cyclase activity"/>
    <property type="evidence" value="ECO:0007669"/>
    <property type="project" value="UniProtKB-EC"/>
</dbReference>
<dbReference type="Pfam" id="PF10635">
    <property type="entry name" value="DisA-linker"/>
    <property type="match status" value="1"/>
</dbReference>
<evidence type="ECO:0000256" key="1">
    <source>
        <dbReference type="ARBA" id="ARBA00000877"/>
    </source>
</evidence>
<dbReference type="GO" id="GO:0003677">
    <property type="term" value="F:DNA binding"/>
    <property type="evidence" value="ECO:0007669"/>
    <property type="project" value="UniProtKB-KW"/>
</dbReference>
<dbReference type="GO" id="GO:0005524">
    <property type="term" value="F:ATP binding"/>
    <property type="evidence" value="ECO:0007669"/>
    <property type="project" value="UniProtKB-KW"/>
</dbReference>
<dbReference type="HAMAP" id="MF_01438">
    <property type="entry name" value="DisA"/>
    <property type="match status" value="1"/>
</dbReference>
<keyword evidence="3" id="KW-0548">Nucleotidyltransferase</keyword>
<dbReference type="InterPro" id="IPR010994">
    <property type="entry name" value="RuvA_2-like"/>
</dbReference>
<dbReference type="InterPro" id="IPR050338">
    <property type="entry name" value="DisA"/>
</dbReference>
<gene>
    <name evidence="11" type="primary">disA</name>
    <name evidence="11" type="ORF">E3J68_01280</name>
</gene>
<dbReference type="PANTHER" id="PTHR34185">
    <property type="entry name" value="DIADENYLATE CYCLASE"/>
    <property type="match status" value="1"/>
</dbReference>
<comment type="catalytic activity">
    <reaction evidence="1">
        <text>2 ATP = 3',3'-c-di-AMP + 2 diphosphate</text>
        <dbReference type="Rhea" id="RHEA:35655"/>
        <dbReference type="ChEBI" id="CHEBI:30616"/>
        <dbReference type="ChEBI" id="CHEBI:33019"/>
        <dbReference type="ChEBI" id="CHEBI:71500"/>
        <dbReference type="EC" id="2.7.7.85"/>
    </reaction>
</comment>
<dbReference type="InterPro" id="IPR038331">
    <property type="entry name" value="DisA_sf"/>
</dbReference>
<comment type="caution">
    <text evidence="11">The sequence shown here is derived from an EMBL/GenBank/DDBJ whole genome shotgun (WGS) entry which is preliminary data.</text>
</comment>
<evidence type="ECO:0000256" key="7">
    <source>
        <dbReference type="ARBA" id="ARBA00022842"/>
    </source>
</evidence>
<keyword evidence="8" id="KW-0238">DNA-binding</keyword>
<keyword evidence="4" id="KW-0547">Nucleotide-binding</keyword>
<dbReference type="Gene3D" id="3.40.1700.10">
    <property type="entry name" value="DNA integrity scanning protein, DisA, N-terminal domain"/>
    <property type="match status" value="1"/>
</dbReference>
<dbReference type="PROSITE" id="PS51794">
    <property type="entry name" value="DAC"/>
    <property type="match status" value="1"/>
</dbReference>
<name>A0A523THS2_UNCAE</name>
<evidence type="ECO:0000259" key="10">
    <source>
        <dbReference type="PROSITE" id="PS51794"/>
    </source>
</evidence>
<dbReference type="SUPFAM" id="SSF143597">
    <property type="entry name" value="YojJ-like"/>
    <property type="match status" value="1"/>
</dbReference>
<proteinExistence type="inferred from homology"/>
<evidence type="ECO:0000256" key="5">
    <source>
        <dbReference type="ARBA" id="ARBA00022763"/>
    </source>
</evidence>
<evidence type="ECO:0000256" key="9">
    <source>
        <dbReference type="ARBA" id="ARBA00023204"/>
    </source>
</evidence>
<dbReference type="Proteomes" id="UP000316517">
    <property type="component" value="Unassembled WGS sequence"/>
</dbReference>
<evidence type="ECO:0000256" key="2">
    <source>
        <dbReference type="ARBA" id="ARBA00022679"/>
    </source>
</evidence>
<keyword evidence="6" id="KW-0067">ATP-binding</keyword>
<reference evidence="11 12" key="1">
    <citation type="submission" date="2019-03" db="EMBL/GenBank/DDBJ databases">
        <title>Metabolic potential of uncultured bacteria and archaea associated with petroleum seepage in deep-sea sediments.</title>
        <authorList>
            <person name="Dong X."/>
            <person name="Hubert C."/>
        </authorList>
    </citation>
    <scope>NUCLEOTIDE SEQUENCE [LARGE SCALE GENOMIC DNA]</scope>
    <source>
        <strain evidence="11">E44_bin3</strain>
    </source>
</reference>
<dbReference type="AlphaFoldDB" id="A0A523THS2"/>
<dbReference type="EMBL" id="SOJT01000061">
    <property type="protein sequence ID" value="TET29856.1"/>
    <property type="molecule type" value="Genomic_DNA"/>
</dbReference>
<organism evidence="11 12">
    <name type="scientific">Aerophobetes bacterium</name>
    <dbReference type="NCBI Taxonomy" id="2030807"/>
    <lineage>
        <taxon>Bacteria</taxon>
        <taxon>Candidatus Aerophobota</taxon>
    </lineage>
</organism>
<dbReference type="Pfam" id="PF02457">
    <property type="entry name" value="DAC"/>
    <property type="match status" value="1"/>
</dbReference>
<evidence type="ECO:0000256" key="6">
    <source>
        <dbReference type="ARBA" id="ARBA00022840"/>
    </source>
</evidence>
<evidence type="ECO:0000256" key="4">
    <source>
        <dbReference type="ARBA" id="ARBA00022741"/>
    </source>
</evidence>
<dbReference type="InterPro" id="IPR003390">
    <property type="entry name" value="DNA_integrity_scan_DisA_N"/>
</dbReference>
<dbReference type="Gene3D" id="1.10.150.20">
    <property type="entry name" value="5' to 3' exonuclease, C-terminal subdomain"/>
    <property type="match status" value="1"/>
</dbReference>
<dbReference type="InterPro" id="IPR018906">
    <property type="entry name" value="DNA_integrity_scan_DisA_link"/>
</dbReference>
<evidence type="ECO:0000313" key="12">
    <source>
        <dbReference type="Proteomes" id="UP000316517"/>
    </source>
</evidence>
<dbReference type="GO" id="GO:0004016">
    <property type="term" value="F:adenylate cyclase activity"/>
    <property type="evidence" value="ECO:0007669"/>
    <property type="project" value="TreeGrafter"/>
</dbReference>
<sequence length="353" mass="39623">MVKPKQDEESLLSFLRLMSPGTPLGQALEIVLQAGTGGLIVVGDTPKVLEVIEGGFKVDCRLTPTALAELAKMDGAIILSRDREKILYANTQLIPDHLIPTTERGTRHRAAERMAKQTGCPAIAISQSRGVVSLYQREAKYVLKTIPELIRRASQALQTLERYQTAFNEILSELDTLEFQDEVRLSDVLKAAQRSELIRRIKEEVDRYIIELGVEARLIEMQLKEIIGDALVELGQIARDYAKEDYKKALSELEMLSMEEILELTNIMRALGYEAKSENFDLSVFPRGYRALSGIPHLPQVVVENVVKSLGDLPNIISATATELMEIDEVGERRANSIRRELERLKDRALLSK</sequence>
<protein>
    <submittedName>
        <fullName evidence="11">DNA integrity scanning protein DisA</fullName>
    </submittedName>
</protein>
<dbReference type="InterPro" id="IPR023763">
    <property type="entry name" value="DNA_integrity_scanning_protein"/>
</dbReference>
<keyword evidence="7" id="KW-0460">Magnesium</keyword>
<dbReference type="Gene3D" id="1.20.1260.110">
    <property type="entry name" value="DNA integrity scanning linker region"/>
    <property type="match status" value="1"/>
</dbReference>
<evidence type="ECO:0000256" key="8">
    <source>
        <dbReference type="ARBA" id="ARBA00023125"/>
    </source>
</evidence>
<dbReference type="NCBIfam" id="NF010009">
    <property type="entry name" value="PRK13482.1"/>
    <property type="match status" value="1"/>
</dbReference>
<feature type="domain" description="DAC" evidence="10">
    <location>
        <begin position="8"/>
        <end position="148"/>
    </location>
</feature>
<keyword evidence="5" id="KW-0227">DNA damage</keyword>
<keyword evidence="9" id="KW-0234">DNA repair</keyword>
<dbReference type="PANTHER" id="PTHR34185:SF3">
    <property type="entry name" value="DNA INTEGRITY SCANNING PROTEIN DISA"/>
    <property type="match status" value="1"/>
</dbReference>
<dbReference type="InterPro" id="IPR036888">
    <property type="entry name" value="DNA_integrity_DisA_N_sf"/>
</dbReference>